<dbReference type="EMBL" id="JACHGW010000001">
    <property type="protein sequence ID" value="MBB6048670.1"/>
    <property type="molecule type" value="Genomic_DNA"/>
</dbReference>
<dbReference type="Proteomes" id="UP000520814">
    <property type="component" value="Unassembled WGS sequence"/>
</dbReference>
<evidence type="ECO:0000259" key="3">
    <source>
        <dbReference type="Pfam" id="PF13407"/>
    </source>
</evidence>
<evidence type="ECO:0000256" key="2">
    <source>
        <dbReference type="SAM" id="MobiDB-lite"/>
    </source>
</evidence>
<dbReference type="PANTHER" id="PTHR30036:SF8">
    <property type="entry name" value="ABC-TYPE SUGAR TRANSPORT SYSTEM PERIPLASMIC COMPONENT-LIKE PROTEIN"/>
    <property type="match status" value="1"/>
</dbReference>
<dbReference type="InterPro" id="IPR025997">
    <property type="entry name" value="SBP_2_dom"/>
</dbReference>
<dbReference type="PANTHER" id="PTHR30036">
    <property type="entry name" value="D-XYLOSE-BINDING PERIPLASMIC PROTEIN"/>
    <property type="match status" value="1"/>
</dbReference>
<organism evidence="4 5">
    <name type="scientific">Armatimonas rosea</name>
    <dbReference type="NCBI Taxonomy" id="685828"/>
    <lineage>
        <taxon>Bacteria</taxon>
        <taxon>Bacillati</taxon>
        <taxon>Armatimonadota</taxon>
        <taxon>Armatimonadia</taxon>
        <taxon>Armatimonadales</taxon>
        <taxon>Armatimonadaceae</taxon>
        <taxon>Armatimonas</taxon>
    </lineage>
</organism>
<name>A0A7W9SLS5_ARMRO</name>
<comment type="subcellular location">
    <subcellularLocation>
        <location evidence="1">Cell envelope</location>
    </subcellularLocation>
</comment>
<reference evidence="4 5" key="1">
    <citation type="submission" date="2020-08" db="EMBL/GenBank/DDBJ databases">
        <title>Genomic Encyclopedia of Type Strains, Phase IV (KMG-IV): sequencing the most valuable type-strain genomes for metagenomic binning, comparative biology and taxonomic classification.</title>
        <authorList>
            <person name="Goeker M."/>
        </authorList>
    </citation>
    <scope>NUCLEOTIDE SEQUENCE [LARGE SCALE GENOMIC DNA]</scope>
    <source>
        <strain evidence="4 5">DSM 23562</strain>
    </source>
</reference>
<evidence type="ECO:0000256" key="1">
    <source>
        <dbReference type="ARBA" id="ARBA00004196"/>
    </source>
</evidence>
<dbReference type="PROSITE" id="PS51257">
    <property type="entry name" value="PROKAR_LIPOPROTEIN"/>
    <property type="match status" value="1"/>
</dbReference>
<evidence type="ECO:0000313" key="5">
    <source>
        <dbReference type="Proteomes" id="UP000520814"/>
    </source>
</evidence>
<keyword evidence="5" id="KW-1185">Reference proteome</keyword>
<dbReference type="Pfam" id="PF13407">
    <property type="entry name" value="Peripla_BP_4"/>
    <property type="match status" value="1"/>
</dbReference>
<feature type="domain" description="Periplasmic binding protein" evidence="3">
    <location>
        <begin position="54"/>
        <end position="321"/>
    </location>
</feature>
<dbReference type="SUPFAM" id="SSF53822">
    <property type="entry name" value="Periplasmic binding protein-like I"/>
    <property type="match status" value="1"/>
</dbReference>
<dbReference type="GO" id="GO:0030288">
    <property type="term" value="C:outer membrane-bounded periplasmic space"/>
    <property type="evidence" value="ECO:0007669"/>
    <property type="project" value="TreeGrafter"/>
</dbReference>
<evidence type="ECO:0000313" key="4">
    <source>
        <dbReference type="EMBL" id="MBB6048670.1"/>
    </source>
</evidence>
<accession>A0A7W9SLS5</accession>
<protein>
    <submittedName>
        <fullName evidence="4">Rhamnose transport system substrate-binding protein</fullName>
    </submittedName>
</protein>
<proteinExistence type="predicted"/>
<gene>
    <name evidence="4" type="ORF">HNQ39_000432</name>
</gene>
<dbReference type="AlphaFoldDB" id="A0A7W9SLS5"/>
<feature type="region of interest" description="Disordered" evidence="2">
    <location>
        <begin position="25"/>
        <end position="46"/>
    </location>
</feature>
<dbReference type="Gene3D" id="3.40.50.2300">
    <property type="match status" value="2"/>
</dbReference>
<dbReference type="InterPro" id="IPR028082">
    <property type="entry name" value="Peripla_BP_I"/>
</dbReference>
<comment type="caution">
    <text evidence="4">The sequence shown here is derived from an EMBL/GenBank/DDBJ whole genome shotgun (WGS) entry which is preliminary data.</text>
</comment>
<dbReference type="GO" id="GO:0030246">
    <property type="term" value="F:carbohydrate binding"/>
    <property type="evidence" value="ECO:0007669"/>
    <property type="project" value="TreeGrafter"/>
</dbReference>
<dbReference type="InterPro" id="IPR050555">
    <property type="entry name" value="Bact_Solute-Bind_Prot2"/>
</dbReference>
<sequence length="364" mass="38545">MKRRTLLSLVPLAALALMTGCKPEEPKAGGDATGATKPADATKPAGGDGKKIKVVFIPKNVGNPYFDAIAKGMKEVCEKEGAEFSMTGPAQAEATNQISYIKDEVQRGANVICIAANSIDALNGTLDEIRAKGVKVVTVDADLTGNETHRDVGIFATDFSKFGATILETMGKGINYEGEVAILSATSDAPNQKLWVEQMNAAWKDPKYAKMPLVATVFGDDKPEKSATEMEGLLTKFPNLKGVIAPTTVGVSAAAKVAQQRGVYPGGPNAKNGGVRVFGLGLPNQMRSFIKDGVTPEIMLWSPVDMGTVSAYVCLALAKGEAKAEKGQKIKVGAMGEREIGELNKIMVADPTIFTKDNVDKFDF</sequence>
<dbReference type="RefSeq" id="WP_184192305.1">
    <property type="nucleotide sequence ID" value="NZ_JACHGW010000001.1"/>
</dbReference>